<dbReference type="FunFam" id="3.40.50.300:FF:000527">
    <property type="entry name" value="Tyrosine-protein kinase etk"/>
    <property type="match status" value="1"/>
</dbReference>
<dbReference type="InterPro" id="IPR050445">
    <property type="entry name" value="Bact_polysacc_biosynth/exp"/>
</dbReference>
<keyword evidence="10" id="KW-0472">Membrane</keyword>
<dbReference type="GO" id="GO:0004715">
    <property type="term" value="F:non-membrane spanning protein tyrosine kinase activity"/>
    <property type="evidence" value="ECO:0007669"/>
    <property type="project" value="UniProtKB-EC"/>
</dbReference>
<dbReference type="GO" id="GO:0005524">
    <property type="term" value="F:ATP binding"/>
    <property type="evidence" value="ECO:0007669"/>
    <property type="project" value="UniProtKB-KW"/>
</dbReference>
<keyword evidence="14" id="KW-1185">Reference proteome</keyword>
<keyword evidence="5" id="KW-0418">Kinase</keyword>
<evidence type="ECO:0000256" key="10">
    <source>
        <dbReference type="SAM" id="Phobius"/>
    </source>
</evidence>
<dbReference type="InterPro" id="IPR025669">
    <property type="entry name" value="AAA_dom"/>
</dbReference>
<dbReference type="EC" id="2.7.10.2" evidence="2"/>
<evidence type="ECO:0000259" key="11">
    <source>
        <dbReference type="Pfam" id="PF13614"/>
    </source>
</evidence>
<organism evidence="13 14">
    <name type="scientific">Komarekiella delphini-convector SJRDD-AB1</name>
    <dbReference type="NCBI Taxonomy" id="2593771"/>
    <lineage>
        <taxon>Bacteria</taxon>
        <taxon>Bacillati</taxon>
        <taxon>Cyanobacteriota</taxon>
        <taxon>Cyanophyceae</taxon>
        <taxon>Nostocales</taxon>
        <taxon>Nostocaceae</taxon>
        <taxon>Komarekiella</taxon>
        <taxon>Komarekiella delphini-convector</taxon>
    </lineage>
</organism>
<dbReference type="NCBIfam" id="TIGR01007">
    <property type="entry name" value="eps_fam"/>
    <property type="match status" value="1"/>
</dbReference>
<feature type="domain" description="Tyrosine-protein kinase G-rich" evidence="12">
    <location>
        <begin position="376"/>
        <end position="449"/>
    </location>
</feature>
<keyword evidence="10" id="KW-1133">Transmembrane helix</keyword>
<dbReference type="GO" id="GO:0042802">
    <property type="term" value="F:identical protein binding"/>
    <property type="evidence" value="ECO:0007669"/>
    <property type="project" value="UniProtKB-ARBA"/>
</dbReference>
<comment type="similarity">
    <text evidence="1">Belongs to the CpsD/CapB family.</text>
</comment>
<dbReference type="Pfam" id="PF13614">
    <property type="entry name" value="AAA_31"/>
    <property type="match status" value="1"/>
</dbReference>
<feature type="transmembrane region" description="Helical" evidence="10">
    <location>
        <begin position="21"/>
        <end position="43"/>
    </location>
</feature>
<dbReference type="GO" id="GO:0005886">
    <property type="term" value="C:plasma membrane"/>
    <property type="evidence" value="ECO:0007669"/>
    <property type="project" value="TreeGrafter"/>
</dbReference>
<feature type="domain" description="AAA" evidence="11">
    <location>
        <begin position="531"/>
        <end position="668"/>
    </location>
</feature>
<dbReference type="InterPro" id="IPR027417">
    <property type="entry name" value="P-loop_NTPase"/>
</dbReference>
<proteinExistence type="inferred from homology"/>
<dbReference type="EMBL" id="VJXY01000025">
    <property type="protein sequence ID" value="MBD6618280.1"/>
    <property type="molecule type" value="Genomic_DNA"/>
</dbReference>
<sequence length="736" mass="81427">MMETPENSLNLEKTIQVIKRRFTPALTVFLSVLFLTIIASYFLKKPSYTAEGKIRFQRTNVTSALTGLGAEIGKLQPVTEDNQTNPLNTEAEVIRSLPIVQKTIKKLDIKDSKGLPLKSKDFLESLSVNAINKTDVLKVSYQDLEPDKAASIVNVLMELYLEQNVSSLRAETASARKFIEKQLPNAELVVRRAEAELARFKEKYQVVSLQEEVTKAVEVIGELQKQLSETQSRLADVNAQSQEVRKLLGMNSQQAVIMSSLSQVSGVQDILKETQQIESQLAARRTVLQDGHPQILDLQDKLQSLNMLLQQRIAMVAGTNKPQLNKNFQLGQLQQQLSARLVELESNRLGLENQAATLSRLQLSYKQRLNNLPRLEQQQRQLERKVQGAQSTYSLLLQKLQESRIAENQSIGNARIISEAEVPEEPSSSRIITYLSAGFLASLASLATIYLLEAKDKSIKTVDEAKELLGLTLLGVIPAASKSKKFIRGHEEPESYSQIVVRDTPRSPMSEAYRMLRANLKFMSADKELKVIVVTSSVPKEGKSTVAANLAVAMAQTERKVLLIDGDLHRPVQHKIWELTNNEGLSNLLVGQAEIKTAIRKVMGNLDVLSSGVMPPSPGSLLDSKRMAALMETFAANYDFVIIDAPSLNVAADAATLGQMADGVLFVVRPGVVNSVDAAFAKELLEKSGQNVLGQVVNGVITKNEPYSYYYFNEDADLKVPQESSRTSSVNKKLSI</sequence>
<evidence type="ECO:0000256" key="4">
    <source>
        <dbReference type="ARBA" id="ARBA00022741"/>
    </source>
</evidence>
<evidence type="ECO:0000256" key="6">
    <source>
        <dbReference type="ARBA" id="ARBA00022840"/>
    </source>
</evidence>
<evidence type="ECO:0000259" key="12">
    <source>
        <dbReference type="Pfam" id="PF13807"/>
    </source>
</evidence>
<dbReference type="Proteomes" id="UP001165986">
    <property type="component" value="Unassembled WGS sequence"/>
</dbReference>
<protein>
    <recommendedName>
        <fullName evidence="2">non-specific protein-tyrosine kinase</fullName>
        <ecNumber evidence="2">2.7.10.2</ecNumber>
    </recommendedName>
</protein>
<dbReference type="InterPro" id="IPR005702">
    <property type="entry name" value="Wzc-like_C"/>
</dbReference>
<dbReference type="Pfam" id="PF13807">
    <property type="entry name" value="GNVR"/>
    <property type="match status" value="1"/>
</dbReference>
<comment type="caution">
    <text evidence="13">The sequence shown here is derived from an EMBL/GenBank/DDBJ whole genome shotgun (WGS) entry which is preliminary data.</text>
</comment>
<evidence type="ECO:0000313" key="13">
    <source>
        <dbReference type="EMBL" id="MBD6618280.1"/>
    </source>
</evidence>
<accession>A0AA40T0C7</accession>
<evidence type="ECO:0000256" key="9">
    <source>
        <dbReference type="SAM" id="Coils"/>
    </source>
</evidence>
<dbReference type="CDD" id="cd05387">
    <property type="entry name" value="BY-kinase"/>
    <property type="match status" value="1"/>
</dbReference>
<dbReference type="Gene3D" id="3.40.50.300">
    <property type="entry name" value="P-loop containing nucleotide triphosphate hydrolases"/>
    <property type="match status" value="1"/>
</dbReference>
<dbReference type="PANTHER" id="PTHR32309">
    <property type="entry name" value="TYROSINE-PROTEIN KINASE"/>
    <property type="match status" value="1"/>
</dbReference>
<evidence type="ECO:0000256" key="5">
    <source>
        <dbReference type="ARBA" id="ARBA00022777"/>
    </source>
</evidence>
<keyword evidence="4" id="KW-0547">Nucleotide-binding</keyword>
<reference evidence="13" key="1">
    <citation type="submission" date="2019-07" db="EMBL/GenBank/DDBJ databases">
        <title>Toxilogical consequences of a new and cryptic species of cyanobacteria (Komarekiella delphini-convector) recovered from the epidermis of a bottlenose dolphin and 1500 ft. in the air.</title>
        <authorList>
            <person name="Brown A.O."/>
            <person name="Dvorak P."/>
            <person name="Villanueva C.D."/>
            <person name="Foss A.J."/>
            <person name="Garvey A.D."/>
            <person name="Gibson Q.A."/>
            <person name="Johansen J.R."/>
            <person name="Casamatta D.A."/>
        </authorList>
    </citation>
    <scope>NUCLEOTIDE SEQUENCE</scope>
    <source>
        <strain evidence="13">SJRDD-AB1</strain>
    </source>
</reference>
<keyword evidence="7" id="KW-0829">Tyrosine-protein kinase</keyword>
<dbReference type="AlphaFoldDB" id="A0AA40T0C7"/>
<keyword evidence="6" id="KW-0067">ATP-binding</keyword>
<evidence type="ECO:0000256" key="7">
    <source>
        <dbReference type="ARBA" id="ARBA00023137"/>
    </source>
</evidence>
<evidence type="ECO:0000256" key="3">
    <source>
        <dbReference type="ARBA" id="ARBA00022679"/>
    </source>
</evidence>
<feature type="coiled-coil region" evidence="9">
    <location>
        <begin position="334"/>
        <end position="392"/>
    </location>
</feature>
<keyword evidence="9" id="KW-0175">Coiled coil</keyword>
<evidence type="ECO:0000256" key="2">
    <source>
        <dbReference type="ARBA" id="ARBA00011903"/>
    </source>
</evidence>
<name>A0AA40T0C7_9NOST</name>
<feature type="coiled-coil region" evidence="9">
    <location>
        <begin position="176"/>
        <end position="240"/>
    </location>
</feature>
<keyword evidence="10" id="KW-0812">Transmembrane</keyword>
<dbReference type="SUPFAM" id="SSF52540">
    <property type="entry name" value="P-loop containing nucleoside triphosphate hydrolases"/>
    <property type="match status" value="1"/>
</dbReference>
<keyword evidence="3 13" id="KW-0808">Transferase</keyword>
<evidence type="ECO:0000313" key="14">
    <source>
        <dbReference type="Proteomes" id="UP001165986"/>
    </source>
</evidence>
<gene>
    <name evidence="13" type="ORF">FNW02_21245</name>
</gene>
<evidence type="ECO:0000256" key="8">
    <source>
        <dbReference type="ARBA" id="ARBA00051245"/>
    </source>
</evidence>
<comment type="catalytic activity">
    <reaction evidence="8">
        <text>L-tyrosyl-[protein] + ATP = O-phospho-L-tyrosyl-[protein] + ADP + H(+)</text>
        <dbReference type="Rhea" id="RHEA:10596"/>
        <dbReference type="Rhea" id="RHEA-COMP:10136"/>
        <dbReference type="Rhea" id="RHEA-COMP:20101"/>
        <dbReference type="ChEBI" id="CHEBI:15378"/>
        <dbReference type="ChEBI" id="CHEBI:30616"/>
        <dbReference type="ChEBI" id="CHEBI:46858"/>
        <dbReference type="ChEBI" id="CHEBI:61978"/>
        <dbReference type="ChEBI" id="CHEBI:456216"/>
        <dbReference type="EC" id="2.7.10.2"/>
    </reaction>
</comment>
<evidence type="ECO:0000256" key="1">
    <source>
        <dbReference type="ARBA" id="ARBA00007316"/>
    </source>
</evidence>
<dbReference type="InterPro" id="IPR032807">
    <property type="entry name" value="GNVR"/>
</dbReference>
<dbReference type="PANTHER" id="PTHR32309:SF13">
    <property type="entry name" value="FERRIC ENTEROBACTIN TRANSPORT PROTEIN FEPE"/>
    <property type="match status" value="1"/>
</dbReference>